<name>X1EYL6_9ZZZZ</name>
<protein>
    <recommendedName>
        <fullName evidence="3">Transaldolase</fullName>
    </recommendedName>
</protein>
<evidence type="ECO:0000256" key="1">
    <source>
        <dbReference type="ARBA" id="ARBA00023270"/>
    </source>
</evidence>
<dbReference type="EMBL" id="BARU01006842">
    <property type="protein sequence ID" value="GAH37667.1"/>
    <property type="molecule type" value="Genomic_DNA"/>
</dbReference>
<evidence type="ECO:0008006" key="3">
    <source>
        <dbReference type="Google" id="ProtNLM"/>
    </source>
</evidence>
<organism evidence="2">
    <name type="scientific">marine sediment metagenome</name>
    <dbReference type="NCBI Taxonomy" id="412755"/>
    <lineage>
        <taxon>unclassified sequences</taxon>
        <taxon>metagenomes</taxon>
        <taxon>ecological metagenomes</taxon>
    </lineage>
</organism>
<gene>
    <name evidence="2" type="ORF">S03H2_13479</name>
</gene>
<reference evidence="2" key="1">
    <citation type="journal article" date="2014" name="Front. Microbiol.">
        <title>High frequency of phylogenetically diverse reductive dehalogenase-homologous genes in deep subseafloor sedimentary metagenomes.</title>
        <authorList>
            <person name="Kawai M."/>
            <person name="Futagami T."/>
            <person name="Toyoda A."/>
            <person name="Takaki Y."/>
            <person name="Nishi S."/>
            <person name="Hori S."/>
            <person name="Arai W."/>
            <person name="Tsubouchi T."/>
            <person name="Morono Y."/>
            <person name="Uchiyama I."/>
            <person name="Ito T."/>
            <person name="Fujiyama A."/>
            <person name="Inagaki F."/>
            <person name="Takami H."/>
        </authorList>
    </citation>
    <scope>NUCLEOTIDE SEQUENCE</scope>
    <source>
        <strain evidence="2">Expedition CK06-06</strain>
    </source>
</reference>
<accession>X1EYL6</accession>
<dbReference type="InterPro" id="IPR013785">
    <property type="entry name" value="Aldolase_TIM"/>
</dbReference>
<feature type="non-terminal residue" evidence="2">
    <location>
        <position position="34"/>
    </location>
</feature>
<dbReference type="Gene3D" id="3.20.20.70">
    <property type="entry name" value="Aldolase class I"/>
    <property type="match status" value="1"/>
</dbReference>
<dbReference type="Pfam" id="PF00923">
    <property type="entry name" value="TAL_FSA"/>
    <property type="match status" value="1"/>
</dbReference>
<comment type="caution">
    <text evidence="2">The sequence shown here is derived from an EMBL/GenBank/DDBJ whole genome shotgun (WGS) entry which is preliminary data.</text>
</comment>
<sequence length="34" mass="3833">MKVFIDSADLKEIEKYLSWGICDGVTTNPTICLK</sequence>
<keyword evidence="1" id="KW-0704">Schiff base</keyword>
<dbReference type="InterPro" id="IPR001585">
    <property type="entry name" value="TAL/FSA"/>
</dbReference>
<proteinExistence type="predicted"/>
<dbReference type="AlphaFoldDB" id="X1EYL6"/>
<evidence type="ECO:0000313" key="2">
    <source>
        <dbReference type="EMBL" id="GAH37667.1"/>
    </source>
</evidence>
<dbReference type="SUPFAM" id="SSF51569">
    <property type="entry name" value="Aldolase"/>
    <property type="match status" value="1"/>
</dbReference>
<dbReference type="GO" id="GO:0005975">
    <property type="term" value="P:carbohydrate metabolic process"/>
    <property type="evidence" value="ECO:0007669"/>
    <property type="project" value="InterPro"/>
</dbReference>